<evidence type="ECO:0000256" key="6">
    <source>
        <dbReference type="SAM" id="Phobius"/>
    </source>
</evidence>
<gene>
    <name evidence="8" type="ORF">TSPGSL018_12184</name>
</gene>
<protein>
    <submittedName>
        <fullName evidence="8">Tobamovirus multiplication protein 3</fullName>
    </submittedName>
</protein>
<evidence type="ECO:0000259" key="7">
    <source>
        <dbReference type="Pfam" id="PF06454"/>
    </source>
</evidence>
<dbReference type="InterPro" id="IPR009457">
    <property type="entry name" value="THH1/TOM1/TOM3_dom"/>
</dbReference>
<keyword evidence="4 6" id="KW-1133">Transmembrane helix</keyword>
<comment type="similarity">
    <text evidence="2">Belongs to the plant tobamovirus multiplication TOM1 protein family.</text>
</comment>
<feature type="transmembrane region" description="Helical" evidence="6">
    <location>
        <begin position="267"/>
        <end position="285"/>
    </location>
</feature>
<dbReference type="EMBL" id="GBEZ01005687">
    <property type="protein sequence ID" value="JAC79650.1"/>
    <property type="molecule type" value="Transcribed_RNA"/>
</dbReference>
<evidence type="ECO:0000313" key="8">
    <source>
        <dbReference type="EMBL" id="JAC79650.1"/>
    </source>
</evidence>
<accession>A0A061S9W7</accession>
<organism evidence="8">
    <name type="scientific">Tetraselmis sp. GSL018</name>
    <dbReference type="NCBI Taxonomy" id="582737"/>
    <lineage>
        <taxon>Eukaryota</taxon>
        <taxon>Viridiplantae</taxon>
        <taxon>Chlorophyta</taxon>
        <taxon>core chlorophytes</taxon>
        <taxon>Chlorodendrophyceae</taxon>
        <taxon>Chlorodendrales</taxon>
        <taxon>Chlorodendraceae</taxon>
        <taxon>Tetraselmis</taxon>
    </lineage>
</organism>
<dbReference type="PANTHER" id="PTHR31142:SF3">
    <property type="entry name" value="THH1_TOM1_TOM3 DOMAIN-CONTAINING PROTEIN"/>
    <property type="match status" value="1"/>
</dbReference>
<name>A0A061S9W7_9CHLO</name>
<evidence type="ECO:0000256" key="1">
    <source>
        <dbReference type="ARBA" id="ARBA00004127"/>
    </source>
</evidence>
<evidence type="ECO:0000256" key="3">
    <source>
        <dbReference type="ARBA" id="ARBA00022692"/>
    </source>
</evidence>
<comment type="subcellular location">
    <subcellularLocation>
        <location evidence="1">Endomembrane system</location>
        <topology evidence="1">Multi-pass membrane protein</topology>
    </subcellularLocation>
</comment>
<keyword evidence="3 6" id="KW-0812">Transmembrane</keyword>
<dbReference type="InterPro" id="IPR040226">
    <property type="entry name" value="THH1/TOM1/TOM3"/>
</dbReference>
<feature type="transmembrane region" description="Helical" evidence="6">
    <location>
        <begin position="150"/>
        <end position="171"/>
    </location>
</feature>
<dbReference type="GO" id="GO:0012505">
    <property type="term" value="C:endomembrane system"/>
    <property type="evidence" value="ECO:0007669"/>
    <property type="project" value="UniProtKB-SubCell"/>
</dbReference>
<keyword evidence="5 6" id="KW-0472">Membrane</keyword>
<dbReference type="AlphaFoldDB" id="A0A061S9W7"/>
<reference evidence="8" key="1">
    <citation type="submission" date="2014-05" db="EMBL/GenBank/DDBJ databases">
        <title>The transcriptome of the halophilic microalga Tetraselmis sp. GSL018 isolated from the Great Salt Lake, Utah.</title>
        <authorList>
            <person name="Jinkerson R.E."/>
            <person name="D'Adamo S."/>
            <person name="Posewitz M.C."/>
        </authorList>
    </citation>
    <scope>NUCLEOTIDE SEQUENCE</scope>
    <source>
        <strain evidence="8">GSL018</strain>
    </source>
</reference>
<evidence type="ECO:0000256" key="2">
    <source>
        <dbReference type="ARBA" id="ARBA00006779"/>
    </source>
</evidence>
<feature type="transmembrane region" description="Helical" evidence="6">
    <location>
        <begin position="117"/>
        <end position="138"/>
    </location>
</feature>
<feature type="transmembrane region" description="Helical" evidence="6">
    <location>
        <begin position="40"/>
        <end position="66"/>
    </location>
</feature>
<feature type="transmembrane region" description="Helical" evidence="6">
    <location>
        <begin position="229"/>
        <end position="247"/>
    </location>
</feature>
<dbReference type="Pfam" id="PF06454">
    <property type="entry name" value="THH1_TOM1-3_dom"/>
    <property type="match status" value="1"/>
</dbReference>
<feature type="transmembrane region" description="Helical" evidence="6">
    <location>
        <begin position="78"/>
        <end position="97"/>
    </location>
</feature>
<evidence type="ECO:0000256" key="4">
    <source>
        <dbReference type="ARBA" id="ARBA00022989"/>
    </source>
</evidence>
<proteinExistence type="inferred from homology"/>
<dbReference type="PANTHER" id="PTHR31142">
    <property type="entry name" value="TOBAMOVIRUS MULTIPLICATION PROTEIN 1-LIKE ISOFORM X1"/>
    <property type="match status" value="1"/>
</dbReference>
<evidence type="ECO:0000256" key="5">
    <source>
        <dbReference type="ARBA" id="ARBA00023136"/>
    </source>
</evidence>
<sequence length="303" mass="33708">MTRSSWLSLSGNPRHAIVFTTLSHLPAWWQTVDGNPSWQSGVFFGLAGAYGIIGLVAVVQLIRIQLRVPEYGWTTQKMFHLLNFIVCVLRMSVFVLREPIASLKPVALQSVLLDLPGLLFTTTYTLLVLFWAEIYHQAKTLPTGNLRPTFIAFNLLVYAIQVGIWCFIAGSEKGSNLRIARSLSAGFMGLVALAAAGGFILYGGRLFLMLRGFPVDSRGRKKKIQEVGMVTSICTLCFLVRALLVYLAAFDPKDCSLNVVTHPLLNLIYYLMAEVLPSALVLYILRKLPPKRNQQGYQSIPTK</sequence>
<feature type="transmembrane region" description="Helical" evidence="6">
    <location>
        <begin position="183"/>
        <end position="208"/>
    </location>
</feature>
<feature type="domain" description="THH1/TOM1/TOM3" evidence="7">
    <location>
        <begin position="26"/>
        <end position="300"/>
    </location>
</feature>